<gene>
    <name evidence="2" type="primary">tolB_2</name>
    <name evidence="2" type="ORF">NCTC10343_04442</name>
</gene>
<dbReference type="Proteomes" id="UP000254400">
    <property type="component" value="Unassembled WGS sequence"/>
</dbReference>
<organism evidence="2 3">
    <name type="scientific">Paenibacillus polymyxa</name>
    <name type="common">Bacillus polymyxa</name>
    <dbReference type="NCBI Taxonomy" id="1406"/>
    <lineage>
        <taxon>Bacteria</taxon>
        <taxon>Bacillati</taxon>
        <taxon>Bacillota</taxon>
        <taxon>Bacilli</taxon>
        <taxon>Bacillales</taxon>
        <taxon>Paenibacillaceae</taxon>
        <taxon>Paenibacillus</taxon>
    </lineage>
</organism>
<protein>
    <submittedName>
        <fullName evidence="2">Protein tolB</fullName>
    </submittedName>
</protein>
<dbReference type="SUPFAM" id="SSF82171">
    <property type="entry name" value="DPP6 N-terminal domain-like"/>
    <property type="match status" value="1"/>
</dbReference>
<sequence length="276" mass="30984">MKNPRLKYATAFLSSIVLVGSVSGFSIANANSTLRPNTHVQSSVNTINPSVYQSVTKFKKSETPNQVIWKENNVSLVAKKMELENAPSSEKSVITSITIKTGEQNYTIKTDGYNDKLRNISSAVLSPSNTWLAIQARRSAGDTLLLINLKTGKSTIVNDLLKAKGKKSVESIAAYNWSPKEDQIAFSYGDTSSSSIAIYNTKKDAFIYLPRETDYISTSLILWHKNGKSLDYISEYPSDQKKLYRYSMDSKKVKPVKKISQNEFQKWFKLDKYSTN</sequence>
<reference evidence="2 3" key="1">
    <citation type="submission" date="2018-06" db="EMBL/GenBank/DDBJ databases">
        <authorList>
            <consortium name="Pathogen Informatics"/>
            <person name="Doyle S."/>
        </authorList>
    </citation>
    <scope>NUCLEOTIDE SEQUENCE [LARGE SCALE GENOMIC DNA]</scope>
    <source>
        <strain evidence="2 3">NCTC10343</strain>
    </source>
</reference>
<dbReference type="GeneID" id="93347768"/>
<dbReference type="RefSeq" id="WP_019688485.1">
    <property type="nucleotide sequence ID" value="NZ_CP036496.1"/>
</dbReference>
<evidence type="ECO:0000313" key="3">
    <source>
        <dbReference type="Proteomes" id="UP000254400"/>
    </source>
</evidence>
<dbReference type="EMBL" id="UGSC01000001">
    <property type="protein sequence ID" value="SUA71535.1"/>
    <property type="molecule type" value="Genomic_DNA"/>
</dbReference>
<dbReference type="InterPro" id="IPR011042">
    <property type="entry name" value="6-blade_b-propeller_TolB-like"/>
</dbReference>
<keyword evidence="1" id="KW-0732">Signal</keyword>
<accession>A0A378Y2W4</accession>
<dbReference type="AlphaFoldDB" id="A0A378Y2W4"/>
<name>A0A378Y2W4_PAEPO</name>
<proteinExistence type="predicted"/>
<feature type="chain" id="PRO_5016598609" evidence="1">
    <location>
        <begin position="31"/>
        <end position="276"/>
    </location>
</feature>
<feature type="signal peptide" evidence="1">
    <location>
        <begin position="1"/>
        <end position="30"/>
    </location>
</feature>
<evidence type="ECO:0000256" key="1">
    <source>
        <dbReference type="SAM" id="SignalP"/>
    </source>
</evidence>
<evidence type="ECO:0000313" key="2">
    <source>
        <dbReference type="EMBL" id="SUA71535.1"/>
    </source>
</evidence>
<dbReference type="Gene3D" id="2.120.10.30">
    <property type="entry name" value="TolB, C-terminal domain"/>
    <property type="match status" value="1"/>
</dbReference>